<dbReference type="GO" id="GO:0030246">
    <property type="term" value="F:carbohydrate binding"/>
    <property type="evidence" value="ECO:0007669"/>
    <property type="project" value="UniProtKB-ARBA"/>
</dbReference>
<evidence type="ECO:0000256" key="3">
    <source>
        <dbReference type="ARBA" id="ARBA00022729"/>
    </source>
</evidence>
<comment type="subcellular location">
    <subcellularLocation>
        <location evidence="1">Cell envelope</location>
    </subcellularLocation>
</comment>
<dbReference type="InterPro" id="IPR025997">
    <property type="entry name" value="SBP_2_dom"/>
</dbReference>
<gene>
    <name evidence="7" type="ORF">CC117_29240</name>
</gene>
<dbReference type="Gene3D" id="3.40.50.2300">
    <property type="match status" value="2"/>
</dbReference>
<dbReference type="RefSeq" id="WP_071091272.1">
    <property type="nucleotide sequence ID" value="NZ_MBLM01000165.1"/>
</dbReference>
<dbReference type="Pfam" id="PF13407">
    <property type="entry name" value="Peripla_BP_4"/>
    <property type="match status" value="1"/>
</dbReference>
<dbReference type="PANTHER" id="PTHR46847:SF1">
    <property type="entry name" value="D-ALLOSE-BINDING PERIPLASMIC PROTEIN-RELATED"/>
    <property type="match status" value="1"/>
</dbReference>
<dbReference type="PROSITE" id="PS51318">
    <property type="entry name" value="TAT"/>
    <property type="match status" value="1"/>
</dbReference>
<dbReference type="Proteomes" id="UP000179627">
    <property type="component" value="Unassembled WGS sequence"/>
</dbReference>
<evidence type="ECO:0000313" key="8">
    <source>
        <dbReference type="Proteomes" id="UP000179627"/>
    </source>
</evidence>
<comment type="caution">
    <text evidence="7">The sequence shown here is derived from an EMBL/GenBank/DDBJ whole genome shotgun (WGS) entry which is preliminary data.</text>
</comment>
<keyword evidence="3 5" id="KW-0732">Signal</keyword>
<evidence type="ECO:0000256" key="4">
    <source>
        <dbReference type="SAM" id="MobiDB-lite"/>
    </source>
</evidence>
<dbReference type="SUPFAM" id="SSF53822">
    <property type="entry name" value="Periplasmic binding protein-like I"/>
    <property type="match status" value="1"/>
</dbReference>
<evidence type="ECO:0000259" key="6">
    <source>
        <dbReference type="Pfam" id="PF13407"/>
    </source>
</evidence>
<feature type="chain" id="PRO_5010243969" evidence="5">
    <location>
        <begin position="28"/>
        <end position="350"/>
    </location>
</feature>
<protein>
    <submittedName>
        <fullName evidence="7">Sugar ABC transporter substrate-binding protein</fullName>
    </submittedName>
</protein>
<evidence type="ECO:0000313" key="7">
    <source>
        <dbReference type="EMBL" id="OHV29086.1"/>
    </source>
</evidence>
<feature type="region of interest" description="Disordered" evidence="4">
    <location>
        <begin position="31"/>
        <end position="50"/>
    </location>
</feature>
<feature type="domain" description="Periplasmic binding protein" evidence="6">
    <location>
        <begin position="56"/>
        <end position="314"/>
    </location>
</feature>
<dbReference type="InterPro" id="IPR006311">
    <property type="entry name" value="TAT_signal"/>
</dbReference>
<dbReference type="EMBL" id="MBLM01000165">
    <property type="protein sequence ID" value="OHV29086.1"/>
    <property type="molecule type" value="Genomic_DNA"/>
</dbReference>
<evidence type="ECO:0000256" key="1">
    <source>
        <dbReference type="ARBA" id="ARBA00004196"/>
    </source>
</evidence>
<evidence type="ECO:0000256" key="2">
    <source>
        <dbReference type="ARBA" id="ARBA00007639"/>
    </source>
</evidence>
<comment type="similarity">
    <text evidence="2">Belongs to the bacterial solute-binding protein 2 family.</text>
</comment>
<accession>A0A1S1Q660</accession>
<sequence length="350" mass="36704">MTQLSPRLLNRRFFLGSAAAGATAALAACTGNDSSSSGTTTTVTNASAAPGRPVTIGFSAPAADHGWMGAISKNATAQADQFPEVTFEATEGTNDVQQQISAVRTLIDRDVDALVILPFDGNALTEIATEAMSAGIPVVNLDRVFASPLAYRTWIGGDNYGMGANAGRYIADTLRSRNVSNPVIVEIAGIDSLELTQERSRGFREALEAQGLRVTARQAADFTAATGQEVTAQILQAEGQIDALWNHDDDQGIGVEAAIRQAGREEEFFMVGGAGSRRVMDQIKSDNAVIKATVLYSPSMASSAISLARLLAQGSGLGGLAEHEVPASITTYSAVVTRDNVDDYLAVGFE</sequence>
<reference evidence="8" key="1">
    <citation type="submission" date="2016-07" db="EMBL/GenBank/DDBJ databases">
        <title>Sequence Frankia sp. strain CcI1.17.</title>
        <authorList>
            <person name="Ghodhbane-Gtari F."/>
            <person name="Swanson E."/>
            <person name="Gueddou A."/>
            <person name="Morris K."/>
            <person name="Hezbri K."/>
            <person name="Ktari A."/>
            <person name="Nouioui I."/>
            <person name="Abebe-Akele F."/>
            <person name="Simpson S."/>
            <person name="Thomas K."/>
            <person name="Gtari M."/>
            <person name="Tisa L.S."/>
            <person name="Hurst S."/>
        </authorList>
    </citation>
    <scope>NUCLEOTIDE SEQUENCE [LARGE SCALE GENOMIC DNA]</scope>
    <source>
        <strain evidence="8">Cc1.17</strain>
    </source>
</reference>
<dbReference type="OrthoDB" id="9800520at2"/>
<evidence type="ECO:0000256" key="5">
    <source>
        <dbReference type="SAM" id="SignalP"/>
    </source>
</evidence>
<dbReference type="InterPro" id="IPR028082">
    <property type="entry name" value="Peripla_BP_I"/>
</dbReference>
<dbReference type="PROSITE" id="PS51257">
    <property type="entry name" value="PROKAR_LIPOPROTEIN"/>
    <property type="match status" value="1"/>
</dbReference>
<dbReference type="PANTHER" id="PTHR46847">
    <property type="entry name" value="D-ALLOSE-BINDING PERIPLASMIC PROTEIN-RELATED"/>
    <property type="match status" value="1"/>
</dbReference>
<proteinExistence type="inferred from homology"/>
<organism evidence="7 8">
    <name type="scientific">Parafrankia colletiae</name>
    <dbReference type="NCBI Taxonomy" id="573497"/>
    <lineage>
        <taxon>Bacteria</taxon>
        <taxon>Bacillati</taxon>
        <taxon>Actinomycetota</taxon>
        <taxon>Actinomycetes</taxon>
        <taxon>Frankiales</taxon>
        <taxon>Frankiaceae</taxon>
        <taxon>Parafrankia</taxon>
    </lineage>
</organism>
<name>A0A1S1Q660_9ACTN</name>
<feature type="compositionally biased region" description="Low complexity" evidence="4">
    <location>
        <begin position="31"/>
        <end position="49"/>
    </location>
</feature>
<keyword evidence="8" id="KW-1185">Reference proteome</keyword>
<feature type="signal peptide" evidence="5">
    <location>
        <begin position="1"/>
        <end position="27"/>
    </location>
</feature>
<dbReference type="GO" id="GO:0030313">
    <property type="term" value="C:cell envelope"/>
    <property type="evidence" value="ECO:0007669"/>
    <property type="project" value="UniProtKB-SubCell"/>
</dbReference>
<dbReference type="AlphaFoldDB" id="A0A1S1Q660"/>